<accession>A0A1F4ZA35</accession>
<comment type="caution">
    <text evidence="4">The sequence shown here is derived from an EMBL/GenBank/DDBJ whole genome shotgun (WGS) entry which is preliminary data.</text>
</comment>
<gene>
    <name evidence="4" type="ORF">A2989_02290</name>
</gene>
<sequence length="378" mass="39780">MKKKIAITLAILAAAGIGYYRYRASKTNQVQYQTAVVEKGTLVISVSASGQVVAANSAPVTTKISGVVKKIFVKDGDTVKTGQALLLIEPDQVSRQVVSSAYLEYLSAKNSLNTLNSKMFAVNQKFINDAVARSLAADDPTYIQQHSDWLASENDYKNQTLSISAAWSNYLQSSPTVMAPITGKVTGLSFVLGSVIVTSTKLASVVTNAPLTVSLDLTQIDVPKIKSGLKATVTFDSLPDKTYTGSVISVDTVGVTSSGVTSYPAVIKLDTAPLEILPNMAASGMVIIQTKADVLIIPSGSIQNSTVRVMKNGQVAETTVETGLISDSQTEILSGLSEGDIVVTGTVFTSTTRTNQTTSPFSSFGRGGVGGGTFIRTR</sequence>
<dbReference type="InterPro" id="IPR058625">
    <property type="entry name" value="MdtA-like_BSH"/>
</dbReference>
<dbReference type="Gene3D" id="2.40.30.170">
    <property type="match status" value="1"/>
</dbReference>
<dbReference type="Pfam" id="PF25917">
    <property type="entry name" value="BSH_RND"/>
    <property type="match status" value="1"/>
</dbReference>
<dbReference type="SUPFAM" id="SSF111369">
    <property type="entry name" value="HlyD-like secretion proteins"/>
    <property type="match status" value="1"/>
</dbReference>
<protein>
    <submittedName>
        <fullName evidence="4">Uncharacterized protein</fullName>
    </submittedName>
</protein>
<dbReference type="STRING" id="1797259.A2989_02290"/>
<dbReference type="PRINTS" id="PR01490">
    <property type="entry name" value="RTXTOXIND"/>
</dbReference>
<reference evidence="4 5" key="1">
    <citation type="journal article" date="2016" name="Nat. Commun.">
        <title>Thousands of microbial genomes shed light on interconnected biogeochemical processes in an aquifer system.</title>
        <authorList>
            <person name="Anantharaman K."/>
            <person name="Brown C.T."/>
            <person name="Hug L.A."/>
            <person name="Sharon I."/>
            <person name="Castelle C.J."/>
            <person name="Probst A.J."/>
            <person name="Thomas B.C."/>
            <person name="Singh A."/>
            <person name="Wilkins M.J."/>
            <person name="Karaoz U."/>
            <person name="Brodie E.L."/>
            <person name="Williams K.H."/>
            <person name="Hubbard S.S."/>
            <person name="Banfield J.F."/>
        </authorList>
    </citation>
    <scope>NUCLEOTIDE SEQUENCE [LARGE SCALE GENOMIC DNA]</scope>
</reference>
<name>A0A1F4ZA35_9BACT</name>
<dbReference type="AlphaFoldDB" id="A0A1F4ZA35"/>
<dbReference type="GO" id="GO:1990281">
    <property type="term" value="C:efflux pump complex"/>
    <property type="evidence" value="ECO:0007669"/>
    <property type="project" value="TreeGrafter"/>
</dbReference>
<dbReference type="PANTHER" id="PTHR30469">
    <property type="entry name" value="MULTIDRUG RESISTANCE PROTEIN MDTA"/>
    <property type="match status" value="1"/>
</dbReference>
<dbReference type="PANTHER" id="PTHR30469:SF33">
    <property type="entry name" value="SLR1207 PROTEIN"/>
    <property type="match status" value="1"/>
</dbReference>
<proteinExistence type="inferred from homology"/>
<evidence type="ECO:0000259" key="3">
    <source>
        <dbReference type="Pfam" id="PF25990"/>
    </source>
</evidence>
<dbReference type="NCBIfam" id="TIGR01730">
    <property type="entry name" value="RND_mfp"/>
    <property type="match status" value="1"/>
</dbReference>
<evidence type="ECO:0000313" key="4">
    <source>
        <dbReference type="EMBL" id="OGD03143.1"/>
    </source>
</evidence>
<comment type="similarity">
    <text evidence="1">Belongs to the membrane fusion protein (MFP) (TC 8.A.1) family.</text>
</comment>
<evidence type="ECO:0000259" key="2">
    <source>
        <dbReference type="Pfam" id="PF25917"/>
    </source>
</evidence>
<feature type="domain" description="Multidrug resistance protein MdtA-like barrel-sandwich hybrid" evidence="2">
    <location>
        <begin position="57"/>
        <end position="207"/>
    </location>
</feature>
<evidence type="ECO:0000256" key="1">
    <source>
        <dbReference type="ARBA" id="ARBA00009477"/>
    </source>
</evidence>
<dbReference type="Gene3D" id="2.40.50.100">
    <property type="match status" value="1"/>
</dbReference>
<dbReference type="Proteomes" id="UP000177080">
    <property type="component" value="Unassembled WGS sequence"/>
</dbReference>
<feature type="domain" description="YknX-like beta-barrel" evidence="3">
    <location>
        <begin position="212"/>
        <end position="271"/>
    </location>
</feature>
<dbReference type="EMBL" id="MEXN01000008">
    <property type="protein sequence ID" value="OGD03143.1"/>
    <property type="molecule type" value="Genomic_DNA"/>
</dbReference>
<dbReference type="Gene3D" id="2.40.420.20">
    <property type="match status" value="1"/>
</dbReference>
<dbReference type="InterPro" id="IPR006143">
    <property type="entry name" value="RND_pump_MFP"/>
</dbReference>
<dbReference type="InterPro" id="IPR058636">
    <property type="entry name" value="Beta-barrel_YknX"/>
</dbReference>
<dbReference type="Pfam" id="PF25990">
    <property type="entry name" value="Beta-barrel_YknX"/>
    <property type="match status" value="1"/>
</dbReference>
<dbReference type="GO" id="GO:0015562">
    <property type="term" value="F:efflux transmembrane transporter activity"/>
    <property type="evidence" value="ECO:0007669"/>
    <property type="project" value="TreeGrafter"/>
</dbReference>
<evidence type="ECO:0000313" key="5">
    <source>
        <dbReference type="Proteomes" id="UP000177080"/>
    </source>
</evidence>
<organism evidence="4 5">
    <name type="scientific">Candidatus Amesbacteria bacterium RIFCSPLOWO2_01_FULL_48_25</name>
    <dbReference type="NCBI Taxonomy" id="1797259"/>
    <lineage>
        <taxon>Bacteria</taxon>
        <taxon>Candidatus Amesiibacteriota</taxon>
    </lineage>
</organism>